<evidence type="ECO:0000313" key="2">
    <source>
        <dbReference type="Proteomes" id="UP000317291"/>
    </source>
</evidence>
<protein>
    <submittedName>
        <fullName evidence="1">Uncharacterized protein</fullName>
    </submittedName>
</protein>
<comment type="caution">
    <text evidence="1">The sequence shown here is derived from an EMBL/GenBank/DDBJ whole genome shotgun (WGS) entry which is preliminary data.</text>
</comment>
<dbReference type="Proteomes" id="UP000317291">
    <property type="component" value="Unassembled WGS sequence"/>
</dbReference>
<proteinExistence type="predicted"/>
<sequence>MTARERSAPVMAIRAARVPAGGWIVHDLRDPSTVRMPPWRRPAPRRWRRYPTHTEAMRAACRAIKGRTVLPVPTSAFTLAR</sequence>
<dbReference type="AlphaFoldDB" id="A0A5C5RCJ4"/>
<accession>A0A5C5RCJ4</accession>
<keyword evidence="2" id="KW-1185">Reference proteome</keyword>
<name>A0A5C5RCJ4_9ACTN</name>
<reference evidence="1 2" key="1">
    <citation type="submission" date="2019-06" db="EMBL/GenBank/DDBJ databases">
        <title>Tsukamurella conjunctivitidis sp. nov., Tsukamurella assacharolytica sp. nov. and Tsukamurella sputae sp. nov. isolated from patients with conjunctivitis, bacteraemia (lymphoma) and respiratory infection (sputum) in Hong Kong.</title>
        <authorList>
            <person name="Teng J.L.L."/>
            <person name="Lee H.H."/>
            <person name="Fong J.Y.H."/>
            <person name="Fok K.M.N."/>
            <person name="Lau S.K.P."/>
            <person name="Woo P.C.Y."/>
        </authorList>
    </citation>
    <scope>NUCLEOTIDE SEQUENCE [LARGE SCALE GENOMIC DNA]</scope>
    <source>
        <strain evidence="1 2">HKU71</strain>
    </source>
</reference>
<gene>
    <name evidence="1" type="ORF">FK529_05650</name>
</gene>
<evidence type="ECO:0000313" key="1">
    <source>
        <dbReference type="EMBL" id="TWS20807.1"/>
    </source>
</evidence>
<dbReference type="EMBL" id="VIGW01000002">
    <property type="protein sequence ID" value="TWS20807.1"/>
    <property type="molecule type" value="Genomic_DNA"/>
</dbReference>
<organism evidence="1 2">
    <name type="scientific">Tsukamurella asaccharolytica</name>
    <dbReference type="NCBI Taxonomy" id="2592067"/>
    <lineage>
        <taxon>Bacteria</taxon>
        <taxon>Bacillati</taxon>
        <taxon>Actinomycetota</taxon>
        <taxon>Actinomycetes</taxon>
        <taxon>Mycobacteriales</taxon>
        <taxon>Tsukamurellaceae</taxon>
        <taxon>Tsukamurella</taxon>
    </lineage>
</organism>
<dbReference type="RefSeq" id="WP_146560026.1">
    <property type="nucleotide sequence ID" value="NZ_VIGW01000002.1"/>
</dbReference>